<comment type="similarity">
    <text evidence="1">Belongs to the glycosyltransferase 47 family.</text>
</comment>
<evidence type="ECO:0000259" key="2">
    <source>
        <dbReference type="Pfam" id="PF03016"/>
    </source>
</evidence>
<proteinExistence type="inferred from homology"/>
<protein>
    <recommendedName>
        <fullName evidence="2">Exostosin GT47 domain-containing protein</fullName>
    </recommendedName>
</protein>
<keyword evidence="4" id="KW-1185">Reference proteome</keyword>
<name>A0AAD3D3D7_9STRA</name>
<dbReference type="InterPro" id="IPR040911">
    <property type="entry name" value="Exostosin_GT47"/>
</dbReference>
<accession>A0AAD3D3D7</accession>
<feature type="domain" description="Exostosin GT47" evidence="2">
    <location>
        <begin position="225"/>
        <end position="315"/>
    </location>
</feature>
<dbReference type="EMBL" id="BLLK01000057">
    <property type="protein sequence ID" value="GFH57023.1"/>
    <property type="molecule type" value="Genomic_DNA"/>
</dbReference>
<dbReference type="AlphaFoldDB" id="A0AAD3D3D7"/>
<comment type="caution">
    <text evidence="3">The sequence shown here is derived from an EMBL/GenBank/DDBJ whole genome shotgun (WGS) entry which is preliminary data.</text>
</comment>
<dbReference type="GO" id="GO:0016757">
    <property type="term" value="F:glycosyltransferase activity"/>
    <property type="evidence" value="ECO:0007669"/>
    <property type="project" value="InterPro"/>
</dbReference>
<evidence type="ECO:0000313" key="4">
    <source>
        <dbReference type="Proteomes" id="UP001054902"/>
    </source>
</evidence>
<organism evidence="3 4">
    <name type="scientific">Chaetoceros tenuissimus</name>
    <dbReference type="NCBI Taxonomy" id="426638"/>
    <lineage>
        <taxon>Eukaryota</taxon>
        <taxon>Sar</taxon>
        <taxon>Stramenopiles</taxon>
        <taxon>Ochrophyta</taxon>
        <taxon>Bacillariophyta</taxon>
        <taxon>Coscinodiscophyceae</taxon>
        <taxon>Chaetocerotophycidae</taxon>
        <taxon>Chaetocerotales</taxon>
        <taxon>Chaetocerotaceae</taxon>
        <taxon>Chaetoceros</taxon>
    </lineage>
</organism>
<dbReference type="PANTHER" id="PTHR11062">
    <property type="entry name" value="EXOSTOSIN HEPARAN SULFATE GLYCOSYLTRANSFERASE -RELATED"/>
    <property type="match status" value="1"/>
</dbReference>
<dbReference type="PANTHER" id="PTHR11062:SF281">
    <property type="entry name" value="EXOSTOSIN-LIKE 2"/>
    <property type="match status" value="1"/>
</dbReference>
<dbReference type="Proteomes" id="UP001054902">
    <property type="component" value="Unassembled WGS sequence"/>
</dbReference>
<reference evidence="3 4" key="1">
    <citation type="journal article" date="2021" name="Sci. Rep.">
        <title>The genome of the diatom Chaetoceros tenuissimus carries an ancient integrated fragment of an extant virus.</title>
        <authorList>
            <person name="Hongo Y."/>
            <person name="Kimura K."/>
            <person name="Takaki Y."/>
            <person name="Yoshida Y."/>
            <person name="Baba S."/>
            <person name="Kobayashi G."/>
            <person name="Nagasaki K."/>
            <person name="Hano T."/>
            <person name="Tomaru Y."/>
        </authorList>
    </citation>
    <scope>NUCLEOTIDE SEQUENCE [LARGE SCALE GENOMIC DNA]</scope>
    <source>
        <strain evidence="3 4">NIES-3715</strain>
    </source>
</reference>
<evidence type="ECO:0000313" key="3">
    <source>
        <dbReference type="EMBL" id="GFH57023.1"/>
    </source>
</evidence>
<evidence type="ECO:0000256" key="1">
    <source>
        <dbReference type="ARBA" id="ARBA00010271"/>
    </source>
</evidence>
<dbReference type="InterPro" id="IPR004263">
    <property type="entry name" value="Exostosin"/>
</dbReference>
<gene>
    <name evidence="3" type="ORF">CTEN210_13499</name>
</gene>
<dbReference type="Pfam" id="PF03016">
    <property type="entry name" value="Exostosin_GT47"/>
    <property type="match status" value="1"/>
</dbReference>
<sequence>MILPGPHAKDELAHPQFHQFKRYGYEIIRDEESLESLQKSHLRTFDQDEAEIFIPPIPFSRLSLSRSTKYRNEMAKVAFEELLRQQPFIENKGHKHVIFASIYSLYRRSYVKKVGIHTKLHGNFIYDALYNMTPIQSWDPHSVEKSIKKGFDFNDFFSTLKQEIPPLSKYSISFTLGDSVKTFPLKLASLDKFHTSTNLVFYQTRMRESLWNSTIYRHAPVTNIILDKFPKSCIGLGLKHANTWQKEYGRSKFCLMIRGDTPKSHSLWRSIRLGCIPVIVSDTLPHVAPIMKHILHMQDYAVFIDEKELLQDAEIVFRKLMSLTDAQIKEKIQHLAFAQQVLFPDHPDTLFSQAFVYEVLSTWESTGIEQ</sequence>